<dbReference type="InterPro" id="IPR018852">
    <property type="entry name" value="DUF2456"/>
</dbReference>
<dbReference type="VEuPathDB" id="FungiDB:L203_03117"/>
<feature type="compositionally biased region" description="Basic and acidic residues" evidence="1">
    <location>
        <begin position="541"/>
        <end position="556"/>
    </location>
</feature>
<feature type="region of interest" description="Disordered" evidence="1">
    <location>
        <begin position="307"/>
        <end position="333"/>
    </location>
</feature>
<feature type="region of interest" description="Disordered" evidence="1">
    <location>
        <begin position="534"/>
        <end position="560"/>
    </location>
</feature>
<keyword evidence="2" id="KW-0812">Transmembrane</keyword>
<dbReference type="KEGG" id="cdep:91086088"/>
<reference evidence="3" key="3">
    <citation type="submission" date="2024-01" db="EMBL/GenBank/DDBJ databases">
        <authorList>
            <person name="Coelho M.A."/>
            <person name="David-Palma M."/>
            <person name="Shea T."/>
            <person name="Sun S."/>
            <person name="Cuomo C.A."/>
            <person name="Heitman J."/>
        </authorList>
    </citation>
    <scope>NUCLEOTIDE SEQUENCE</scope>
    <source>
        <strain evidence="3">CBS 7841</strain>
    </source>
</reference>
<proteinExistence type="predicted"/>
<dbReference type="Proteomes" id="UP000094043">
    <property type="component" value="Chromosome 2"/>
</dbReference>
<sequence>MKSLFRPFPLPLTGRQWFYLLFLQGLGAGVIDGAANFGVAYAMYHNQKDIKMWVLAKNTVAGDLGVTPVIQCLASMLITSTLVHTDLHHNIVKPLPFVWPHVEHLPDPKELIDNFFKHKRKPEAEIEKEDTSLSLSTASSEYAGGKSWTYHPKMLLRFMFEGTEANILLSPFRPKLFLFKALLTAAQGAAIGVFFGLPLWIIFIIVLGPIYGHDNMVETGWKWAPMVIKCVYGAMLGWVTNPVIASLALGSQAERHLLVIEYDEEEVVTGNGTDGTAVGDAVPTIQEEDELVPPQLSSHSAHDFSALTTTNTPIPPLQRTRARSRTSSILSRPPLTANCSDMPIILSSSQNLSSLTIASSQHAKDDTLTAPQSAPLFQSGRSRSGSSVTVHASSPPQTSIPILGSALSILNANTAASGLARADARDAMPVPPSSSRLDSASMSAGLLGRRRNLTISTVRSNATFGAGTGAAVPGTPNSAWSYALGGTGGKARRNRPRAISSLSGHKAYKSADSGDVAGEVFPATAMTSGSARAVAASATTGRHDREENGVTEEGKGGGRKTLWDVFGAIRNTGLLSDAATEKKETQEKIDNTD</sequence>
<protein>
    <submittedName>
        <fullName evidence="3">Uncharacterized protein</fullName>
    </submittedName>
</protein>
<feature type="compositionally biased region" description="Basic and acidic residues" evidence="1">
    <location>
        <begin position="579"/>
        <end position="593"/>
    </location>
</feature>
<name>A0A1E3IH40_9TREE</name>
<keyword evidence="2" id="KW-0472">Membrane</keyword>
<feature type="region of interest" description="Disordered" evidence="1">
    <location>
        <begin position="574"/>
        <end position="593"/>
    </location>
</feature>
<dbReference type="OrthoDB" id="15595at2759"/>
<evidence type="ECO:0000256" key="2">
    <source>
        <dbReference type="SAM" id="Phobius"/>
    </source>
</evidence>
<accession>A0A1E3IH40</accession>
<dbReference type="RefSeq" id="XP_066067404.1">
    <property type="nucleotide sequence ID" value="XM_066211307.1"/>
</dbReference>
<dbReference type="PANTHER" id="PTHR28297:SF1">
    <property type="entry name" value="FUNGAL PROTEIN"/>
    <property type="match status" value="1"/>
</dbReference>
<reference evidence="3" key="2">
    <citation type="journal article" date="2022" name="Elife">
        <title>Obligate sexual reproduction of a homothallic fungus closely related to the Cryptococcus pathogenic species complex.</title>
        <authorList>
            <person name="Passer A.R."/>
            <person name="Clancey S.A."/>
            <person name="Shea T."/>
            <person name="David-Palma M."/>
            <person name="Averette A.F."/>
            <person name="Boekhout T."/>
            <person name="Porcel B.M."/>
            <person name="Nowrousian M."/>
            <person name="Cuomo C.A."/>
            <person name="Sun S."/>
            <person name="Heitman J."/>
            <person name="Coelho M.A."/>
        </authorList>
    </citation>
    <scope>NUCLEOTIDE SEQUENCE</scope>
    <source>
        <strain evidence="3">CBS 7841</strain>
    </source>
</reference>
<keyword evidence="2" id="KW-1133">Transmembrane helix</keyword>
<keyword evidence="4" id="KW-1185">Reference proteome</keyword>
<evidence type="ECO:0000256" key="1">
    <source>
        <dbReference type="SAM" id="MobiDB-lite"/>
    </source>
</evidence>
<feature type="transmembrane region" description="Helical" evidence="2">
    <location>
        <begin position="182"/>
        <end position="211"/>
    </location>
</feature>
<dbReference type="GeneID" id="91086088"/>
<reference evidence="3" key="1">
    <citation type="submission" date="2016-06" db="EMBL/GenBank/DDBJ databases">
        <authorList>
            <person name="Cuomo C."/>
            <person name="Litvintseva A."/>
            <person name="Heitman J."/>
            <person name="Chen Y."/>
            <person name="Sun S."/>
            <person name="Springer D."/>
            <person name="Dromer F."/>
            <person name="Young S."/>
            <person name="Zeng Q."/>
            <person name="Chapman S."/>
            <person name="Gujja S."/>
            <person name="Saif S."/>
            <person name="Birren B."/>
        </authorList>
    </citation>
    <scope>NUCLEOTIDE SEQUENCE</scope>
    <source>
        <strain evidence="3">CBS 7841</strain>
    </source>
</reference>
<feature type="transmembrane region" description="Helical" evidence="2">
    <location>
        <begin position="20"/>
        <end position="44"/>
    </location>
</feature>
<dbReference type="PANTHER" id="PTHR28297">
    <property type="entry name" value="FUNGAL PROTEIN"/>
    <property type="match status" value="1"/>
</dbReference>
<evidence type="ECO:0000313" key="3">
    <source>
        <dbReference type="EMBL" id="WVN86704.1"/>
    </source>
</evidence>
<dbReference type="EMBL" id="CP143785">
    <property type="protein sequence ID" value="WVN86704.1"/>
    <property type="molecule type" value="Genomic_DNA"/>
</dbReference>
<feature type="region of interest" description="Disordered" evidence="1">
    <location>
        <begin position="363"/>
        <end position="396"/>
    </location>
</feature>
<dbReference type="AlphaFoldDB" id="A0A1E3IH40"/>
<organism evidence="3 4">
    <name type="scientific">Cryptococcus depauperatus CBS 7841</name>
    <dbReference type="NCBI Taxonomy" id="1295531"/>
    <lineage>
        <taxon>Eukaryota</taxon>
        <taxon>Fungi</taxon>
        <taxon>Dikarya</taxon>
        <taxon>Basidiomycota</taxon>
        <taxon>Agaricomycotina</taxon>
        <taxon>Tremellomycetes</taxon>
        <taxon>Tremellales</taxon>
        <taxon>Cryptococcaceae</taxon>
        <taxon>Cryptococcus</taxon>
    </lineage>
</organism>
<dbReference type="Pfam" id="PF10445">
    <property type="entry name" value="DUF2456"/>
    <property type="match status" value="1"/>
</dbReference>
<gene>
    <name evidence="3" type="ORF">L203_101876</name>
</gene>
<evidence type="ECO:0000313" key="4">
    <source>
        <dbReference type="Proteomes" id="UP000094043"/>
    </source>
</evidence>